<evidence type="ECO:0000313" key="1">
    <source>
        <dbReference type="EMBL" id="AUW43408.1"/>
    </source>
</evidence>
<protein>
    <submittedName>
        <fullName evidence="1">Uncharacterized protein</fullName>
    </submittedName>
</protein>
<evidence type="ECO:0000313" key="2">
    <source>
        <dbReference type="Proteomes" id="UP000238523"/>
    </source>
</evidence>
<gene>
    <name evidence="1" type="ORF">CUJ84_Chr003064</name>
</gene>
<dbReference type="AlphaFoldDB" id="A0A2K9Z597"/>
<sequence length="309" mass="34271">MIADAVTGRARIEPLHEHQTARLVQAKLLLILHRRHRRDRLEVMMEGRHAHADAVGKVFDAQWPREILLQPCDGARDPVAVAVCSGDVDQPRAIRPGQHPVEDFLFDQRRHGRNVAWTIEQAQQADGSIQELRRSDVHRHPALPVSIGGRARNIDAAEQLQQLFGIDCQSQAEMRNLRARLRDAPGDRQVERGQQIVPSPVADKFRAEAQALGSLQYKGKTRPVAAVQRIAGLGATADVKIADISRELAVTSREAHRDIDNFLIGAEGQSHAATLSVNCLTPAIPFLSRVPWPFRKQAGVSLLQDRAKS</sequence>
<dbReference type="Proteomes" id="UP000238523">
    <property type="component" value="Chromosome"/>
</dbReference>
<dbReference type="EMBL" id="CP025012">
    <property type="protein sequence ID" value="AUW43408.1"/>
    <property type="molecule type" value="Genomic_DNA"/>
</dbReference>
<organism evidence="1 2">
    <name type="scientific">Rhizobium leguminosarum</name>
    <dbReference type="NCBI Taxonomy" id="384"/>
    <lineage>
        <taxon>Bacteria</taxon>
        <taxon>Pseudomonadati</taxon>
        <taxon>Pseudomonadota</taxon>
        <taxon>Alphaproteobacteria</taxon>
        <taxon>Hyphomicrobiales</taxon>
        <taxon>Rhizobiaceae</taxon>
        <taxon>Rhizobium/Agrobacterium group</taxon>
        <taxon>Rhizobium</taxon>
    </lineage>
</organism>
<reference evidence="1 2" key="1">
    <citation type="submission" date="2017-11" db="EMBL/GenBank/DDBJ databases">
        <title>Complete genome of Rhizobium leguminosarum Norway, an ineffective micro-symbiont.</title>
        <authorList>
            <person name="Hoffrichter A."/>
            <person name="Liang J."/>
            <person name="Brachmann A."/>
            <person name="Marin M."/>
        </authorList>
    </citation>
    <scope>NUCLEOTIDE SEQUENCE [LARGE SCALE GENOMIC DNA]</scope>
    <source>
        <strain evidence="1 2">Norway</strain>
    </source>
</reference>
<accession>A0A2K9Z597</accession>
<proteinExistence type="predicted"/>
<name>A0A2K9Z597_RHILE</name>